<sequence>MPRIDEGDATGKPVPAPAPEAVNLDLSLQPIVSLKDGKPRHYMARADICMAAQDRERADTFSDTLKIAEVIALASHLGEATPEARIFCGISPGTLEDESFRRDLVEVLSKVPELAERLVFEVDAEMAALTNPAATDLAALVKLGFALCVRLNAAEQVHENFVGTLRKLTAHRMLMLTKGGVLAQRRCGITLIATDIVTESVVSGLSQLGVSLGEGEIFGAARTIRRPSLTKLAA</sequence>
<dbReference type="RefSeq" id="WP_218443460.1">
    <property type="nucleotide sequence ID" value="NZ_JAGSPA010000001.1"/>
</dbReference>
<dbReference type="Proteomes" id="UP000722336">
    <property type="component" value="Unassembled WGS sequence"/>
</dbReference>
<proteinExistence type="predicted"/>
<organism evidence="2 3">
    <name type="scientific">Pacificimonas pallii</name>
    <dbReference type="NCBI Taxonomy" id="2827236"/>
    <lineage>
        <taxon>Bacteria</taxon>
        <taxon>Pseudomonadati</taxon>
        <taxon>Pseudomonadota</taxon>
        <taxon>Alphaproteobacteria</taxon>
        <taxon>Sphingomonadales</taxon>
        <taxon>Sphingosinicellaceae</taxon>
        <taxon>Pacificimonas</taxon>
    </lineage>
</organism>
<reference evidence="2 3" key="1">
    <citation type="submission" date="2021-04" db="EMBL/GenBank/DDBJ databases">
        <authorList>
            <person name="Pira H."/>
            <person name="Risdian C."/>
            <person name="Wink J."/>
        </authorList>
    </citation>
    <scope>NUCLEOTIDE SEQUENCE [LARGE SCALE GENOMIC DNA]</scope>
    <source>
        <strain evidence="2 3">WHA3</strain>
    </source>
</reference>
<feature type="region of interest" description="Disordered" evidence="1">
    <location>
        <begin position="1"/>
        <end position="20"/>
    </location>
</feature>
<protein>
    <submittedName>
        <fullName evidence="2">EAL domain-containing protein</fullName>
    </submittedName>
</protein>
<accession>A0ABS6SA07</accession>
<name>A0ABS6SA07_9SPHN</name>
<evidence type="ECO:0000256" key="1">
    <source>
        <dbReference type="SAM" id="MobiDB-lite"/>
    </source>
</evidence>
<keyword evidence="3" id="KW-1185">Reference proteome</keyword>
<gene>
    <name evidence="2" type="ORF">KCG44_00190</name>
</gene>
<dbReference type="EMBL" id="JAGSPA010000001">
    <property type="protein sequence ID" value="MBV7255193.1"/>
    <property type="molecule type" value="Genomic_DNA"/>
</dbReference>
<evidence type="ECO:0000313" key="3">
    <source>
        <dbReference type="Proteomes" id="UP000722336"/>
    </source>
</evidence>
<comment type="caution">
    <text evidence="2">The sequence shown here is derived from an EMBL/GenBank/DDBJ whole genome shotgun (WGS) entry which is preliminary data.</text>
</comment>
<evidence type="ECO:0000313" key="2">
    <source>
        <dbReference type="EMBL" id="MBV7255193.1"/>
    </source>
</evidence>